<reference evidence="2" key="1">
    <citation type="submission" date="2023-04" db="EMBL/GenBank/DDBJ databases">
        <title>Black Yeasts Isolated from many extreme environments.</title>
        <authorList>
            <person name="Coleine C."/>
            <person name="Stajich J.E."/>
            <person name="Selbmann L."/>
        </authorList>
    </citation>
    <scope>NUCLEOTIDE SEQUENCE</scope>
    <source>
        <strain evidence="2">CCFEE 5312</strain>
    </source>
</reference>
<sequence>MLDLINKKYRIRGSDGKRLNGQEPYAHDVESVHRQIACSLGLLEASDAETITMYGRIVREVFEKRYGVCKHGEEKLVGEKWRTIYLLRHPEHTWCYANVKQLQELRKSLEQMAGDSMTEINFKWVDELIEARRLHKTMPTPKRSTKPSPVTSEGLQKAISRFEREVKAPGRRQTEAERQRRSKQRLDPNGPYKNVSKLLKQAHADPNGPWKDISAKMKKLHADPDGPWKNLSEDMKQRHADPNGPFQGTSARVKKAWAEGLYDDSKAERATNRSRTDIATRHANLSRWKPSSEAPVFMLSYCDPATALPPRASTITHDDLIFHVRGAMAFLGIRIPSHLEKPRDTKARPLGKKGQDPRAYNYDWLRTPKDDSPQGLMDSLLERSIPQPQIEDHPSFVMRFNAWKKAKRLSFAEDVYLYAQSKGVRGTEALYTPKTGAWTWGLEEDE</sequence>
<dbReference type="AlphaFoldDB" id="A0AAJ0DSB2"/>
<feature type="compositionally biased region" description="Basic and acidic residues" evidence="1">
    <location>
        <begin position="160"/>
        <end position="179"/>
    </location>
</feature>
<organism evidence="2 3">
    <name type="scientific">Extremus antarcticus</name>
    <dbReference type="NCBI Taxonomy" id="702011"/>
    <lineage>
        <taxon>Eukaryota</taxon>
        <taxon>Fungi</taxon>
        <taxon>Dikarya</taxon>
        <taxon>Ascomycota</taxon>
        <taxon>Pezizomycotina</taxon>
        <taxon>Dothideomycetes</taxon>
        <taxon>Dothideomycetidae</taxon>
        <taxon>Mycosphaerellales</taxon>
        <taxon>Extremaceae</taxon>
        <taxon>Extremus</taxon>
    </lineage>
</organism>
<name>A0AAJ0DSB2_9PEZI</name>
<dbReference type="EMBL" id="JAWDJX010000009">
    <property type="protein sequence ID" value="KAK3055356.1"/>
    <property type="molecule type" value="Genomic_DNA"/>
</dbReference>
<evidence type="ECO:0000313" key="2">
    <source>
        <dbReference type="EMBL" id="KAK3055356.1"/>
    </source>
</evidence>
<comment type="caution">
    <text evidence="2">The sequence shown here is derived from an EMBL/GenBank/DDBJ whole genome shotgun (WGS) entry which is preliminary data.</text>
</comment>
<proteinExistence type="predicted"/>
<gene>
    <name evidence="2" type="ORF">LTR09_003910</name>
</gene>
<feature type="region of interest" description="Disordered" evidence="1">
    <location>
        <begin position="135"/>
        <end position="193"/>
    </location>
</feature>
<dbReference type="Proteomes" id="UP001271007">
    <property type="component" value="Unassembled WGS sequence"/>
</dbReference>
<accession>A0AAJ0DSB2</accession>
<evidence type="ECO:0000313" key="3">
    <source>
        <dbReference type="Proteomes" id="UP001271007"/>
    </source>
</evidence>
<protein>
    <submittedName>
        <fullName evidence="2">Uncharacterized protein</fullName>
    </submittedName>
</protein>
<keyword evidence="3" id="KW-1185">Reference proteome</keyword>
<evidence type="ECO:0000256" key="1">
    <source>
        <dbReference type="SAM" id="MobiDB-lite"/>
    </source>
</evidence>